<dbReference type="HAMAP" id="MF_02239">
    <property type="entry name" value="HemJ"/>
    <property type="match status" value="1"/>
</dbReference>
<evidence type="ECO:0000256" key="12">
    <source>
        <dbReference type="ARBA" id="ARBA00023136"/>
    </source>
</evidence>
<comment type="similarity">
    <text evidence="3 14 15">Belongs to the HemJ family.</text>
</comment>
<evidence type="ECO:0000256" key="9">
    <source>
        <dbReference type="ARBA" id="ARBA00022989"/>
    </source>
</evidence>
<evidence type="ECO:0000256" key="3">
    <source>
        <dbReference type="ARBA" id="ARBA00006501"/>
    </source>
</evidence>
<dbReference type="Pfam" id="PF03653">
    <property type="entry name" value="UPF0093"/>
    <property type="match status" value="1"/>
</dbReference>
<dbReference type="EC" id="1.3.99.-" evidence="14 15"/>
<dbReference type="PANTHER" id="PTHR40255:SF1">
    <property type="entry name" value="PROTOPORPHYRINOGEN IX OXIDASE"/>
    <property type="match status" value="1"/>
</dbReference>
<keyword evidence="10 14" id="KW-0560">Oxidoreductase</keyword>
<comment type="subunit">
    <text evidence="14">Homodimer.</text>
</comment>
<evidence type="ECO:0000256" key="7">
    <source>
        <dbReference type="ARBA" id="ARBA00022692"/>
    </source>
</evidence>
<feature type="binding site" description="axial binding residue" evidence="14">
    <location>
        <position position="15"/>
    </location>
    <ligand>
        <name>heme</name>
        <dbReference type="ChEBI" id="CHEBI:30413"/>
    </ligand>
    <ligandPart>
        <name>Fe</name>
        <dbReference type="ChEBI" id="CHEBI:18248"/>
    </ligandPart>
</feature>
<keyword evidence="6 14" id="KW-0349">Heme</keyword>
<dbReference type="GO" id="GO:0006782">
    <property type="term" value="P:protoporphyrinogen IX biosynthetic process"/>
    <property type="evidence" value="ECO:0007669"/>
    <property type="project" value="UniProtKB-UniRule"/>
</dbReference>
<dbReference type="Proteomes" id="UP000250166">
    <property type="component" value="Unassembled WGS sequence"/>
</dbReference>
<dbReference type="GO" id="GO:0046872">
    <property type="term" value="F:metal ion binding"/>
    <property type="evidence" value="ECO:0007669"/>
    <property type="project" value="UniProtKB-UniRule"/>
</dbReference>
<keyword evidence="5 14" id="KW-1003">Cell membrane</keyword>
<feature type="transmembrane region" description="Helical" evidence="14">
    <location>
        <begin position="86"/>
        <end position="111"/>
    </location>
</feature>
<evidence type="ECO:0000256" key="6">
    <source>
        <dbReference type="ARBA" id="ARBA00022617"/>
    </source>
</evidence>
<comment type="function">
    <text evidence="14 15">Catalyzes the oxidation of protoporphyrinogen IX to protoporphyrin IX.</text>
</comment>
<dbReference type="GO" id="GO:0070818">
    <property type="term" value="F:protoporphyrinogen oxidase activity"/>
    <property type="evidence" value="ECO:0007669"/>
    <property type="project" value="UniProtKB-UniRule"/>
</dbReference>
<dbReference type="PIRSF" id="PIRSF004638">
    <property type="entry name" value="UCP004638"/>
    <property type="match status" value="1"/>
</dbReference>
<evidence type="ECO:0000313" key="16">
    <source>
        <dbReference type="EMBL" id="SQB98408.1"/>
    </source>
</evidence>
<keyword evidence="7 14" id="KW-0812">Transmembrane</keyword>
<evidence type="ECO:0000256" key="14">
    <source>
        <dbReference type="HAMAP-Rule" id="MF_02239"/>
    </source>
</evidence>
<evidence type="ECO:0000256" key="5">
    <source>
        <dbReference type="ARBA" id="ARBA00022475"/>
    </source>
</evidence>
<feature type="binding site" description="axial binding residue" evidence="14">
    <location>
        <position position="92"/>
    </location>
    <ligand>
        <name>heme</name>
        <dbReference type="ChEBI" id="CHEBI:30413"/>
    </ligand>
    <ligandPart>
        <name>Fe</name>
        <dbReference type="ChEBI" id="CHEBI:18248"/>
    </ligandPart>
</feature>
<keyword evidence="12 14" id="KW-0472">Membrane</keyword>
<keyword evidence="9 14" id="KW-1133">Transmembrane helix</keyword>
<feature type="transmembrane region" description="Helical" evidence="14">
    <location>
        <begin position="13"/>
        <end position="35"/>
    </location>
</feature>
<comment type="cofactor">
    <cofactor evidence="14 15">
        <name>heme b</name>
        <dbReference type="ChEBI" id="CHEBI:60344"/>
    </cofactor>
    <text evidence="14 15">Binds 1 heme b (iron(II)-protoporphyrin IX) group per subunit.</text>
</comment>
<dbReference type="GO" id="GO:0005886">
    <property type="term" value="C:plasma membrane"/>
    <property type="evidence" value="ECO:0007669"/>
    <property type="project" value="UniProtKB-SubCell"/>
</dbReference>
<dbReference type="InterPro" id="IPR005265">
    <property type="entry name" value="HemJ-like"/>
</dbReference>
<keyword evidence="8 14" id="KW-0479">Metal-binding</keyword>
<evidence type="ECO:0000256" key="10">
    <source>
        <dbReference type="ARBA" id="ARBA00023002"/>
    </source>
</evidence>
<reference evidence="16 17" key="1">
    <citation type="submission" date="2018-06" db="EMBL/GenBank/DDBJ databases">
        <authorList>
            <consortium name="Pathogen Informatics"/>
            <person name="Doyle S."/>
        </authorList>
    </citation>
    <scope>NUCLEOTIDE SEQUENCE [LARGE SCALE GENOMIC DNA]</scope>
    <source>
        <strain evidence="16 17">NCTC13102</strain>
    </source>
</reference>
<evidence type="ECO:0000256" key="4">
    <source>
        <dbReference type="ARBA" id="ARBA00017504"/>
    </source>
</evidence>
<comment type="subcellular location">
    <subcellularLocation>
        <location evidence="1 14">Cell membrane</location>
        <topology evidence="1 14">Multi-pass membrane protein</topology>
    </subcellularLocation>
</comment>
<proteinExistence type="inferred from homology"/>
<protein>
    <recommendedName>
        <fullName evidence="4 14">Protoporphyrinogen IX oxidase</fullName>
        <shortName evidence="14">PPO</shortName>
        <ecNumber evidence="14 15">1.3.99.-</ecNumber>
    </recommendedName>
</protein>
<organism evidence="16 17">
    <name type="scientific">Helicobacter fennelliae</name>
    <dbReference type="NCBI Taxonomy" id="215"/>
    <lineage>
        <taxon>Bacteria</taxon>
        <taxon>Pseudomonadati</taxon>
        <taxon>Campylobacterota</taxon>
        <taxon>Epsilonproteobacteria</taxon>
        <taxon>Campylobacterales</taxon>
        <taxon>Helicobacteraceae</taxon>
        <taxon>Helicobacter</taxon>
    </lineage>
</organism>
<dbReference type="PANTHER" id="PTHR40255">
    <property type="entry name" value="UPF0093 MEMBRANE PROTEIN SLR1790"/>
    <property type="match status" value="1"/>
</dbReference>
<dbReference type="RefSeq" id="WP_023947874.1">
    <property type="nucleotide sequence ID" value="NZ_JAERIV010000008.1"/>
</dbReference>
<evidence type="ECO:0000256" key="2">
    <source>
        <dbReference type="ARBA" id="ARBA00005073"/>
    </source>
</evidence>
<evidence type="ECO:0000256" key="13">
    <source>
        <dbReference type="ARBA" id="ARBA00048390"/>
    </source>
</evidence>
<feature type="transmembrane region" description="Helical" evidence="14">
    <location>
        <begin position="56"/>
        <end position="80"/>
    </location>
</feature>
<evidence type="ECO:0000256" key="15">
    <source>
        <dbReference type="PIRNR" id="PIRNR004638"/>
    </source>
</evidence>
<dbReference type="UniPathway" id="UPA00251">
    <property type="reaction ID" value="UER00324"/>
</dbReference>
<evidence type="ECO:0000256" key="1">
    <source>
        <dbReference type="ARBA" id="ARBA00004651"/>
    </source>
</evidence>
<dbReference type="NCBIfam" id="TIGR00701">
    <property type="entry name" value="protoporphyrinogen oxidase HemJ"/>
    <property type="match status" value="1"/>
</dbReference>
<gene>
    <name evidence="16" type="ORF">NCTC13102_00865</name>
</gene>
<evidence type="ECO:0000256" key="11">
    <source>
        <dbReference type="ARBA" id="ARBA00023004"/>
    </source>
</evidence>
<comment type="pathway">
    <text evidence="2 14 15">Porphyrin-containing compound metabolism; protoporphyrin-IX biosynthesis; protoporphyrin-IX from protoporphyrinogen-IX: step 1/1.</text>
</comment>
<comment type="catalytic activity">
    <reaction evidence="13 14 15">
        <text>protoporphyrinogen IX + 3 A = protoporphyrin IX + 3 AH2</text>
        <dbReference type="Rhea" id="RHEA:62000"/>
        <dbReference type="ChEBI" id="CHEBI:13193"/>
        <dbReference type="ChEBI" id="CHEBI:17499"/>
        <dbReference type="ChEBI" id="CHEBI:57306"/>
        <dbReference type="ChEBI" id="CHEBI:57307"/>
    </reaction>
</comment>
<keyword evidence="11 14" id="KW-0408">Iron</keyword>
<evidence type="ECO:0000313" key="17">
    <source>
        <dbReference type="Proteomes" id="UP000250166"/>
    </source>
</evidence>
<feature type="transmembrane region" description="Helical" evidence="14">
    <location>
        <begin position="123"/>
        <end position="146"/>
    </location>
</feature>
<name>A0A2X3AZQ6_9HELI</name>
<dbReference type="AlphaFoldDB" id="A0A2X3AZQ6"/>
<sequence>MDWIMPYYQWIKVVHIISVICWMAGLFYLPRLFVYHAQNRQNLDFVKIIKIQEHKLFAYIARPAMLFSVASGLALLWLYADIFKSGLWIHIKLLSAILLLIFHIVCGIFVTRFRHNLCTLSERFFRVFNEIPTILMIIIVICAVIKF</sequence>
<dbReference type="EMBL" id="UAWL01000006">
    <property type="protein sequence ID" value="SQB98408.1"/>
    <property type="molecule type" value="Genomic_DNA"/>
</dbReference>
<accession>A0A2X3AZQ6</accession>
<evidence type="ECO:0000256" key="8">
    <source>
        <dbReference type="ARBA" id="ARBA00022723"/>
    </source>
</evidence>